<reference evidence="2" key="1">
    <citation type="journal article" date="2023" name="G3 (Bethesda)">
        <title>Whole genome assemblies of Zophobas morio and Tenebrio molitor.</title>
        <authorList>
            <person name="Kaur S."/>
            <person name="Stinson S.A."/>
            <person name="diCenzo G.C."/>
        </authorList>
    </citation>
    <scope>NUCLEOTIDE SEQUENCE</scope>
    <source>
        <strain evidence="2">QUZm001</strain>
    </source>
</reference>
<feature type="compositionally biased region" description="Polar residues" evidence="1">
    <location>
        <begin position="1"/>
        <end position="24"/>
    </location>
</feature>
<gene>
    <name evidence="2" type="ORF">Zmor_009038</name>
</gene>
<name>A0AA38HJD6_9CUCU</name>
<evidence type="ECO:0000313" key="3">
    <source>
        <dbReference type="Proteomes" id="UP001168821"/>
    </source>
</evidence>
<feature type="region of interest" description="Disordered" evidence="1">
    <location>
        <begin position="1"/>
        <end position="49"/>
    </location>
</feature>
<proteinExistence type="predicted"/>
<sequence length="168" mass="18579">MASPESLLTNNERVSQPQPFSAQGMNYDEDGYLISDSRDHAKPDPNLASFVGDTSFTNDSLESLKVEIEEPISSTNNFVADESMTREQFNIANQINSTPDSPLEVGSTNPIQQPDDAFVPFDLETGVFEEESAKQIHKERVASGRAQADMVSKMVYTKADEMIDPAKR</sequence>
<dbReference type="AlphaFoldDB" id="A0AA38HJD6"/>
<accession>A0AA38HJD6</accession>
<feature type="non-terminal residue" evidence="2">
    <location>
        <position position="168"/>
    </location>
</feature>
<dbReference type="Proteomes" id="UP001168821">
    <property type="component" value="Unassembled WGS sequence"/>
</dbReference>
<protein>
    <submittedName>
        <fullName evidence="2">Uncharacterized protein</fullName>
    </submittedName>
</protein>
<organism evidence="2 3">
    <name type="scientific">Zophobas morio</name>
    <dbReference type="NCBI Taxonomy" id="2755281"/>
    <lineage>
        <taxon>Eukaryota</taxon>
        <taxon>Metazoa</taxon>
        <taxon>Ecdysozoa</taxon>
        <taxon>Arthropoda</taxon>
        <taxon>Hexapoda</taxon>
        <taxon>Insecta</taxon>
        <taxon>Pterygota</taxon>
        <taxon>Neoptera</taxon>
        <taxon>Endopterygota</taxon>
        <taxon>Coleoptera</taxon>
        <taxon>Polyphaga</taxon>
        <taxon>Cucujiformia</taxon>
        <taxon>Tenebrionidae</taxon>
        <taxon>Zophobas</taxon>
    </lineage>
</organism>
<evidence type="ECO:0000256" key="1">
    <source>
        <dbReference type="SAM" id="MobiDB-lite"/>
    </source>
</evidence>
<evidence type="ECO:0000313" key="2">
    <source>
        <dbReference type="EMBL" id="KAJ3616766.1"/>
    </source>
</evidence>
<comment type="caution">
    <text evidence="2">The sequence shown here is derived from an EMBL/GenBank/DDBJ whole genome shotgun (WGS) entry which is preliminary data.</text>
</comment>
<dbReference type="EMBL" id="JALNTZ010002893">
    <property type="protein sequence ID" value="KAJ3616766.1"/>
    <property type="molecule type" value="Genomic_DNA"/>
</dbReference>
<keyword evidence="3" id="KW-1185">Reference proteome</keyword>